<evidence type="ECO:0000313" key="1">
    <source>
        <dbReference type="EMBL" id="KAD4179798.1"/>
    </source>
</evidence>
<reference evidence="1 2" key="1">
    <citation type="submission" date="2019-05" db="EMBL/GenBank/DDBJ databases">
        <title>Mikania micrantha, genome provides insights into the molecular mechanism of rapid growth.</title>
        <authorList>
            <person name="Liu B."/>
        </authorList>
    </citation>
    <scope>NUCLEOTIDE SEQUENCE [LARGE SCALE GENOMIC DNA]</scope>
    <source>
        <strain evidence="1">NLD-2019</strain>
        <tissue evidence="1">Leaf</tissue>
    </source>
</reference>
<name>A0A5N6MZM0_9ASTR</name>
<dbReference type="AlphaFoldDB" id="A0A5N6MZM0"/>
<dbReference type="EMBL" id="SZYD01000014">
    <property type="protein sequence ID" value="KAD4179798.1"/>
    <property type="molecule type" value="Genomic_DNA"/>
</dbReference>
<gene>
    <name evidence="1" type="ORF">E3N88_28389</name>
</gene>
<proteinExistence type="predicted"/>
<comment type="caution">
    <text evidence="1">The sequence shown here is derived from an EMBL/GenBank/DDBJ whole genome shotgun (WGS) entry which is preliminary data.</text>
</comment>
<dbReference type="Proteomes" id="UP000326396">
    <property type="component" value="Linkage Group LG4"/>
</dbReference>
<sequence>MREESCWSEIAKSAAVPPRRASAFRLDAWGLGYRRGGLPRASWSRGVPAYRLCDVSSIAIICMMELKVRTGSEEEEDAI</sequence>
<keyword evidence="2" id="KW-1185">Reference proteome</keyword>
<evidence type="ECO:0000313" key="2">
    <source>
        <dbReference type="Proteomes" id="UP000326396"/>
    </source>
</evidence>
<accession>A0A5N6MZM0</accession>
<protein>
    <submittedName>
        <fullName evidence="1">Uncharacterized protein</fullName>
    </submittedName>
</protein>
<organism evidence="1 2">
    <name type="scientific">Mikania micrantha</name>
    <name type="common">bitter vine</name>
    <dbReference type="NCBI Taxonomy" id="192012"/>
    <lineage>
        <taxon>Eukaryota</taxon>
        <taxon>Viridiplantae</taxon>
        <taxon>Streptophyta</taxon>
        <taxon>Embryophyta</taxon>
        <taxon>Tracheophyta</taxon>
        <taxon>Spermatophyta</taxon>
        <taxon>Magnoliopsida</taxon>
        <taxon>eudicotyledons</taxon>
        <taxon>Gunneridae</taxon>
        <taxon>Pentapetalae</taxon>
        <taxon>asterids</taxon>
        <taxon>campanulids</taxon>
        <taxon>Asterales</taxon>
        <taxon>Asteraceae</taxon>
        <taxon>Asteroideae</taxon>
        <taxon>Heliantheae alliance</taxon>
        <taxon>Eupatorieae</taxon>
        <taxon>Mikania</taxon>
    </lineage>
</organism>